<comment type="caution">
    <text evidence="2">The sequence shown here is derived from an EMBL/GenBank/DDBJ whole genome shotgun (WGS) entry which is preliminary data.</text>
</comment>
<feature type="compositionally biased region" description="Basic and acidic residues" evidence="1">
    <location>
        <begin position="155"/>
        <end position="174"/>
    </location>
</feature>
<organism evidence="2">
    <name type="scientific">candidate division WOR-3 bacterium</name>
    <dbReference type="NCBI Taxonomy" id="2052148"/>
    <lineage>
        <taxon>Bacteria</taxon>
        <taxon>Bacteria division WOR-3</taxon>
    </lineage>
</organism>
<accession>A0A7C0VC92</accession>
<sequence>MDKNKIDQMEILQRMMQATFFLAYHPYFKTLKFKVPSLNEYLEEVANSDEGIDTQKFFVEGIKRSLTPLLFQLMVEKIARFVEENKENEDEVLPAVWVLEFLKQGLQPWEIPFFYVIFTRQVMESPFSTNKRIWEHIKDFVPRKIEEPEEGILVKGEEEKREETPPGYKKDEKTGLLIPDNQPESDDNKKIII</sequence>
<reference evidence="2" key="1">
    <citation type="journal article" date="2020" name="mSystems">
        <title>Genome- and Community-Level Interaction Insights into Carbon Utilization and Element Cycling Functions of Hydrothermarchaeota in Hydrothermal Sediment.</title>
        <authorList>
            <person name="Zhou Z."/>
            <person name="Liu Y."/>
            <person name="Xu W."/>
            <person name="Pan J."/>
            <person name="Luo Z.H."/>
            <person name="Li M."/>
        </authorList>
    </citation>
    <scope>NUCLEOTIDE SEQUENCE [LARGE SCALE GENOMIC DNA]</scope>
    <source>
        <strain evidence="2">HyVt-102</strain>
    </source>
</reference>
<gene>
    <name evidence="2" type="ORF">ENF18_06320</name>
</gene>
<dbReference type="AlphaFoldDB" id="A0A7C0VC92"/>
<name>A0A7C0VC92_UNCW3</name>
<dbReference type="Proteomes" id="UP000885847">
    <property type="component" value="Unassembled WGS sequence"/>
</dbReference>
<dbReference type="EMBL" id="DQWE01000299">
    <property type="protein sequence ID" value="HDI83389.1"/>
    <property type="molecule type" value="Genomic_DNA"/>
</dbReference>
<evidence type="ECO:0000256" key="1">
    <source>
        <dbReference type="SAM" id="MobiDB-lite"/>
    </source>
</evidence>
<protein>
    <submittedName>
        <fullName evidence="2">Uncharacterized protein</fullName>
    </submittedName>
</protein>
<proteinExistence type="predicted"/>
<feature type="region of interest" description="Disordered" evidence="1">
    <location>
        <begin position="151"/>
        <end position="193"/>
    </location>
</feature>
<evidence type="ECO:0000313" key="2">
    <source>
        <dbReference type="EMBL" id="HDI83389.1"/>
    </source>
</evidence>